<proteinExistence type="inferred from homology"/>
<dbReference type="InterPro" id="IPR035476">
    <property type="entry name" value="SIS_PGI_1"/>
</dbReference>
<dbReference type="CDD" id="cd05015">
    <property type="entry name" value="SIS_PGI_1"/>
    <property type="match status" value="1"/>
</dbReference>
<comment type="caution">
    <text evidence="8">The sequence shown here is derived from an EMBL/GenBank/DDBJ whole genome shotgun (WGS) entry which is preliminary data.</text>
</comment>
<dbReference type="GO" id="GO:0097367">
    <property type="term" value="F:carbohydrate derivative binding"/>
    <property type="evidence" value="ECO:0007669"/>
    <property type="project" value="InterPro"/>
</dbReference>
<dbReference type="Pfam" id="PF00342">
    <property type="entry name" value="PGI"/>
    <property type="match status" value="1"/>
</dbReference>
<dbReference type="GO" id="GO:0051156">
    <property type="term" value="P:glucose 6-phosphate metabolic process"/>
    <property type="evidence" value="ECO:0007669"/>
    <property type="project" value="TreeGrafter"/>
</dbReference>
<evidence type="ECO:0000256" key="1">
    <source>
        <dbReference type="ARBA" id="ARBA00004926"/>
    </source>
</evidence>
<evidence type="ECO:0000256" key="7">
    <source>
        <dbReference type="RuleBase" id="RU000612"/>
    </source>
</evidence>
<dbReference type="Proteomes" id="UP000229385">
    <property type="component" value="Unassembled WGS sequence"/>
</dbReference>
<evidence type="ECO:0000256" key="4">
    <source>
        <dbReference type="ARBA" id="ARBA00023152"/>
    </source>
</evidence>
<evidence type="ECO:0000313" key="8">
    <source>
        <dbReference type="EMBL" id="PJA45979.1"/>
    </source>
</evidence>
<dbReference type="InterPro" id="IPR001672">
    <property type="entry name" value="G6P_Isomerase"/>
</dbReference>
<dbReference type="PROSITE" id="PS00174">
    <property type="entry name" value="P_GLUCOSE_ISOMERASE_2"/>
    <property type="match status" value="1"/>
</dbReference>
<sequence length="435" mass="48240">MKFEYQKSALVTEEQINALAERLEPYRQHLSDVAERIDYAEPESSIQLPFDEDLITRVKKLADTLRTPTLQYVVVVGIGGSNLGAMSVYEAIAGSMNLLIDRLPKLLFLDTISDERMTAVTRQLVNASTIDDFAIIAISKSGGTTEVIANMEALWHNLEEHYGDVSGRFAVVTGEHSKLWQAAENRAIQKISLPDPVGGRYSVLSAAGLLPIELAKIDTDQLLQGAREAVKDGVSKDLSKNHALVSASLNLLHLQAERSMHNTFLFSPKLESLGKWYRQLMGESIGKEKDLDGHTVHAGITPIISIGSTDLHSMAQLYYGGPDDKFTNLVYAFEGNVNEVPAHLQLPGLVKEIQRKSLEQIMTAIIGGVKAAYEEKKRPFISIQLESITPKELGYYLQFRMIEMMYLAKLMNVNAFDQPAVETYKTATQNLLKSA</sequence>
<comment type="pathway">
    <text evidence="1 7">Carbohydrate degradation; glycolysis; D-glyceraldehyde 3-phosphate and glycerone phosphate from D-glucose: step 2/4.</text>
</comment>
<dbReference type="GO" id="GO:0005829">
    <property type="term" value="C:cytosol"/>
    <property type="evidence" value="ECO:0007669"/>
    <property type="project" value="TreeGrafter"/>
</dbReference>
<dbReference type="EMBL" id="PFWU01000013">
    <property type="protein sequence ID" value="PJA45979.1"/>
    <property type="molecule type" value="Genomic_DNA"/>
</dbReference>
<comment type="catalytic activity">
    <reaction evidence="6 7">
        <text>alpha-D-glucose 6-phosphate = beta-D-fructose 6-phosphate</text>
        <dbReference type="Rhea" id="RHEA:11816"/>
        <dbReference type="ChEBI" id="CHEBI:57634"/>
        <dbReference type="ChEBI" id="CHEBI:58225"/>
        <dbReference type="EC" id="5.3.1.9"/>
    </reaction>
</comment>
<dbReference type="PANTHER" id="PTHR11469:SF1">
    <property type="entry name" value="GLUCOSE-6-PHOSPHATE ISOMERASE"/>
    <property type="match status" value="1"/>
</dbReference>
<dbReference type="InterPro" id="IPR018189">
    <property type="entry name" value="Phosphoglucose_isomerase_CS"/>
</dbReference>
<keyword evidence="5 7" id="KW-0413">Isomerase</keyword>
<keyword evidence="3 7" id="KW-0312">Gluconeogenesis</keyword>
<evidence type="ECO:0000256" key="5">
    <source>
        <dbReference type="ARBA" id="ARBA00023235"/>
    </source>
</evidence>
<gene>
    <name evidence="8" type="ORF">CO174_01170</name>
</gene>
<dbReference type="Gene3D" id="3.40.50.10490">
    <property type="entry name" value="Glucose-6-phosphate isomerase like protein, domain 1"/>
    <property type="match status" value="2"/>
</dbReference>
<dbReference type="InterPro" id="IPR046348">
    <property type="entry name" value="SIS_dom_sf"/>
</dbReference>
<dbReference type="AlphaFoldDB" id="A0A2M7XDM7"/>
<keyword evidence="4 7" id="KW-0324">Glycolysis</keyword>
<evidence type="ECO:0000256" key="3">
    <source>
        <dbReference type="ARBA" id="ARBA00022432"/>
    </source>
</evidence>
<name>A0A2M7XDM7_9BACT</name>
<dbReference type="PRINTS" id="PR00662">
    <property type="entry name" value="G6PISOMERASE"/>
</dbReference>
<dbReference type="SUPFAM" id="SSF53697">
    <property type="entry name" value="SIS domain"/>
    <property type="match status" value="1"/>
</dbReference>
<evidence type="ECO:0000256" key="6">
    <source>
        <dbReference type="ARBA" id="ARBA00029321"/>
    </source>
</evidence>
<dbReference type="GO" id="GO:0006094">
    <property type="term" value="P:gluconeogenesis"/>
    <property type="evidence" value="ECO:0007669"/>
    <property type="project" value="UniProtKB-KW"/>
</dbReference>
<dbReference type="GO" id="GO:0006096">
    <property type="term" value="P:glycolytic process"/>
    <property type="evidence" value="ECO:0007669"/>
    <property type="project" value="UniProtKB-UniPathway"/>
</dbReference>
<organism evidence="8 9">
    <name type="scientific">Candidatus Uhrbacteria bacterium CG_4_9_14_3_um_filter_50_9</name>
    <dbReference type="NCBI Taxonomy" id="1975035"/>
    <lineage>
        <taxon>Bacteria</taxon>
        <taxon>Candidatus Uhriibacteriota</taxon>
    </lineage>
</organism>
<evidence type="ECO:0000256" key="2">
    <source>
        <dbReference type="ARBA" id="ARBA00006604"/>
    </source>
</evidence>
<dbReference type="PROSITE" id="PS00765">
    <property type="entry name" value="P_GLUCOSE_ISOMERASE_1"/>
    <property type="match status" value="1"/>
</dbReference>
<dbReference type="EC" id="5.3.1.9" evidence="7"/>
<evidence type="ECO:0000313" key="9">
    <source>
        <dbReference type="Proteomes" id="UP000229385"/>
    </source>
</evidence>
<dbReference type="PANTHER" id="PTHR11469">
    <property type="entry name" value="GLUCOSE-6-PHOSPHATE ISOMERASE"/>
    <property type="match status" value="1"/>
</dbReference>
<dbReference type="GO" id="GO:0048029">
    <property type="term" value="F:monosaccharide binding"/>
    <property type="evidence" value="ECO:0007669"/>
    <property type="project" value="TreeGrafter"/>
</dbReference>
<protein>
    <recommendedName>
        <fullName evidence="7">Glucose-6-phosphate isomerase</fullName>
        <ecNumber evidence="7">5.3.1.9</ecNumber>
    </recommendedName>
</protein>
<comment type="similarity">
    <text evidence="2 7">Belongs to the GPI family.</text>
</comment>
<reference evidence="9" key="1">
    <citation type="submission" date="2017-09" db="EMBL/GenBank/DDBJ databases">
        <title>Depth-based differentiation of microbial function through sediment-hosted aquifers and enrichment of novel symbionts in the deep terrestrial subsurface.</title>
        <authorList>
            <person name="Probst A.J."/>
            <person name="Ladd B."/>
            <person name="Jarett J.K."/>
            <person name="Geller-Mcgrath D.E."/>
            <person name="Sieber C.M.K."/>
            <person name="Emerson J.B."/>
            <person name="Anantharaman K."/>
            <person name="Thomas B.C."/>
            <person name="Malmstrom R."/>
            <person name="Stieglmeier M."/>
            <person name="Klingl A."/>
            <person name="Woyke T."/>
            <person name="Ryan C.M."/>
            <person name="Banfield J.F."/>
        </authorList>
    </citation>
    <scope>NUCLEOTIDE SEQUENCE [LARGE SCALE GENOMIC DNA]</scope>
</reference>
<dbReference type="GO" id="GO:0004347">
    <property type="term" value="F:glucose-6-phosphate isomerase activity"/>
    <property type="evidence" value="ECO:0007669"/>
    <property type="project" value="UniProtKB-EC"/>
</dbReference>
<dbReference type="PROSITE" id="PS51463">
    <property type="entry name" value="P_GLUCOSE_ISOMERASE_3"/>
    <property type="match status" value="1"/>
</dbReference>
<accession>A0A2M7XDM7</accession>
<dbReference type="UniPathway" id="UPA00109">
    <property type="reaction ID" value="UER00181"/>
</dbReference>